<dbReference type="AlphaFoldDB" id="A0A556CC96"/>
<dbReference type="GO" id="GO:0005829">
    <property type="term" value="C:cytosol"/>
    <property type="evidence" value="ECO:0007669"/>
    <property type="project" value="TreeGrafter"/>
</dbReference>
<feature type="region of interest" description="Disordered" evidence="1">
    <location>
        <begin position="1"/>
        <end position="34"/>
    </location>
</feature>
<dbReference type="SUPFAM" id="SSF52317">
    <property type="entry name" value="Class I glutamine amidotransferase-like"/>
    <property type="match status" value="1"/>
</dbReference>
<dbReference type="Gene3D" id="3.40.50.880">
    <property type="match status" value="1"/>
</dbReference>
<dbReference type="PANTHER" id="PTHR43235">
    <property type="entry name" value="GLUTAMINE AMIDOTRANSFERASE PB2B2.05-RELATED"/>
    <property type="match status" value="1"/>
</dbReference>
<evidence type="ECO:0000313" key="2">
    <source>
        <dbReference type="EMBL" id="TSI15053.1"/>
    </source>
</evidence>
<keyword evidence="2" id="KW-0378">Hydrolase</keyword>
<organism evidence="2 3">
    <name type="scientific">Brevibacterium aurantiacum</name>
    <dbReference type="NCBI Taxonomy" id="273384"/>
    <lineage>
        <taxon>Bacteria</taxon>
        <taxon>Bacillati</taxon>
        <taxon>Actinomycetota</taxon>
        <taxon>Actinomycetes</taxon>
        <taxon>Micrococcales</taxon>
        <taxon>Brevibacteriaceae</taxon>
        <taxon>Brevibacterium</taxon>
    </lineage>
</organism>
<dbReference type="GO" id="GO:0033969">
    <property type="term" value="F:gamma-glutamyl-gamma-aminobutyrate hydrolase activity"/>
    <property type="evidence" value="ECO:0007669"/>
    <property type="project" value="TreeGrafter"/>
</dbReference>
<dbReference type="InterPro" id="IPR011697">
    <property type="entry name" value="Peptidase_C26"/>
</dbReference>
<dbReference type="InterPro" id="IPR029062">
    <property type="entry name" value="Class_I_gatase-like"/>
</dbReference>
<dbReference type="EMBL" id="VLTK01000007">
    <property type="protein sequence ID" value="TSI15053.1"/>
    <property type="molecule type" value="Genomic_DNA"/>
</dbReference>
<accession>A0A556CC96</accession>
<dbReference type="GO" id="GO:0006598">
    <property type="term" value="P:polyamine catabolic process"/>
    <property type="evidence" value="ECO:0007669"/>
    <property type="project" value="TreeGrafter"/>
</dbReference>
<name>A0A556CC96_BREAU</name>
<dbReference type="PANTHER" id="PTHR43235:SF1">
    <property type="entry name" value="GLUTAMINE AMIDOTRANSFERASE PB2B2.05-RELATED"/>
    <property type="match status" value="1"/>
</dbReference>
<dbReference type="PROSITE" id="PS51273">
    <property type="entry name" value="GATASE_TYPE_1"/>
    <property type="match status" value="1"/>
</dbReference>
<dbReference type="InterPro" id="IPR044668">
    <property type="entry name" value="PuuD-like"/>
</dbReference>
<dbReference type="Pfam" id="PF07722">
    <property type="entry name" value="Peptidase_C26"/>
    <property type="match status" value="1"/>
</dbReference>
<dbReference type="Proteomes" id="UP000316406">
    <property type="component" value="Unassembled WGS sequence"/>
</dbReference>
<proteinExistence type="predicted"/>
<evidence type="ECO:0000256" key="1">
    <source>
        <dbReference type="SAM" id="MobiDB-lite"/>
    </source>
</evidence>
<evidence type="ECO:0000313" key="3">
    <source>
        <dbReference type="Proteomes" id="UP000316406"/>
    </source>
</evidence>
<dbReference type="OrthoDB" id="9813383at2"/>
<sequence>MDRHPGGRTPPEPQLNSRRRPRATSAQPNNHSQRKRIAVTVHDLVPADVLTTSPTAEAVVEIAVIVGLNTPGQTSASTALQKQLTITAVDSIHELGGRAVIHDVSDAGEPDYEAIAAADGILVLGGGDVDATIYGHTEIVPNEYGKDRRADEREIEIIARGIGEDSIMLHLCRGSQLLNVVCGGTLIPDLDPYHLHKGAPGEPLFLDEEVRLEPGHIIHELYQVEKFTVRNGHHQAVGRVGTGLSVAARAADGIVEATERVDNTWILGVQWHPEEAGASKADRDILFSAFLEQARARTRSRETAIAQD</sequence>
<reference evidence="2 3" key="1">
    <citation type="submission" date="2019-07" db="EMBL/GenBank/DDBJ databases">
        <title>Draft genome sequence of Brevibacterium aurantiacum XU54 isolated from Xinjiang China.</title>
        <authorList>
            <person name="Xu X."/>
        </authorList>
    </citation>
    <scope>NUCLEOTIDE SEQUENCE [LARGE SCALE GENOMIC DNA]</scope>
    <source>
        <strain evidence="2 3">XU54</strain>
    </source>
</reference>
<comment type="caution">
    <text evidence="2">The sequence shown here is derived from an EMBL/GenBank/DDBJ whole genome shotgun (WGS) entry which is preliminary data.</text>
</comment>
<gene>
    <name evidence="2" type="ORF">FO013_13575</name>
</gene>
<protein>
    <submittedName>
        <fullName evidence="2">Gamma-glutamyl-gamma-aminobutyrate hydrolase family protein</fullName>
    </submittedName>
</protein>
<keyword evidence="3" id="KW-1185">Reference proteome</keyword>